<name>A0A1T2L2I3_9GAMM</name>
<dbReference type="OrthoDB" id="5569385at2"/>
<sequence>MPHLLFRLRGVPEDEAEDIRRLLHEHAIDFYETSAGNWGISMPGIWTHDGDVVEKAKSLIADYEVERGEQMQAEYQQLRSEGRQRRLIDLIIDDPMKFILYLAGILLVLYLSVMPFLSLGS</sequence>
<dbReference type="AlphaFoldDB" id="A0A1T2L2I3"/>
<evidence type="ECO:0000313" key="3">
    <source>
        <dbReference type="Proteomes" id="UP000191110"/>
    </source>
</evidence>
<evidence type="ECO:0008006" key="4">
    <source>
        <dbReference type="Google" id="ProtNLM"/>
    </source>
</evidence>
<evidence type="ECO:0000313" key="2">
    <source>
        <dbReference type="EMBL" id="OOZ39318.1"/>
    </source>
</evidence>
<comment type="caution">
    <text evidence="2">The sequence shown here is derived from an EMBL/GenBank/DDBJ whole genome shotgun (WGS) entry which is preliminary data.</text>
</comment>
<organism evidence="2 3">
    <name type="scientific">Solemya pervernicosa gill symbiont</name>
    <dbReference type="NCBI Taxonomy" id="642797"/>
    <lineage>
        <taxon>Bacteria</taxon>
        <taxon>Pseudomonadati</taxon>
        <taxon>Pseudomonadota</taxon>
        <taxon>Gammaproteobacteria</taxon>
        <taxon>sulfur-oxidizing symbionts</taxon>
    </lineage>
</organism>
<dbReference type="EMBL" id="MPRL01000055">
    <property type="protein sequence ID" value="OOZ39318.1"/>
    <property type="molecule type" value="Genomic_DNA"/>
</dbReference>
<feature type="transmembrane region" description="Helical" evidence="1">
    <location>
        <begin position="98"/>
        <end position="117"/>
    </location>
</feature>
<dbReference type="RefSeq" id="WP_078484365.1">
    <property type="nucleotide sequence ID" value="NZ_MPRL01000055.1"/>
</dbReference>
<protein>
    <recommendedName>
        <fullName evidence="4">DUF2007 domain-containing protein</fullName>
    </recommendedName>
</protein>
<proteinExistence type="predicted"/>
<evidence type="ECO:0000256" key="1">
    <source>
        <dbReference type="SAM" id="Phobius"/>
    </source>
</evidence>
<reference evidence="2 3" key="1">
    <citation type="submission" date="2016-11" db="EMBL/GenBank/DDBJ databases">
        <title>Mixed transmission modes and dynamic genome evolution in an obligate animal-bacterial symbiosis.</title>
        <authorList>
            <person name="Russell S.L."/>
            <person name="Corbett-Detig R.B."/>
            <person name="Cavanaugh C.M."/>
        </authorList>
    </citation>
    <scope>NUCLEOTIDE SEQUENCE [LARGE SCALE GENOMIC DNA]</scope>
    <source>
        <strain evidence="2">Sveles-Q1</strain>
    </source>
</reference>
<dbReference type="InterPro" id="IPR046162">
    <property type="entry name" value="DUF6164"/>
</dbReference>
<accession>A0A1T2L2I3</accession>
<keyword evidence="1" id="KW-0472">Membrane</keyword>
<keyword evidence="1" id="KW-0812">Transmembrane</keyword>
<gene>
    <name evidence="2" type="ORF">BOW53_12240</name>
</gene>
<dbReference type="Pfam" id="PF19661">
    <property type="entry name" value="DUF6164"/>
    <property type="match status" value="1"/>
</dbReference>
<keyword evidence="1" id="KW-1133">Transmembrane helix</keyword>
<keyword evidence="3" id="KW-1185">Reference proteome</keyword>
<dbReference type="Proteomes" id="UP000191110">
    <property type="component" value="Unassembled WGS sequence"/>
</dbReference>